<dbReference type="PRINTS" id="PR00080">
    <property type="entry name" value="SDRFAMILY"/>
</dbReference>
<dbReference type="OrthoDB" id="37659at2759"/>
<evidence type="ECO:0000313" key="6">
    <source>
        <dbReference type="Proteomes" id="UP000664132"/>
    </source>
</evidence>
<organism evidence="5 6">
    <name type="scientific">Cadophora malorum</name>
    <dbReference type="NCBI Taxonomy" id="108018"/>
    <lineage>
        <taxon>Eukaryota</taxon>
        <taxon>Fungi</taxon>
        <taxon>Dikarya</taxon>
        <taxon>Ascomycota</taxon>
        <taxon>Pezizomycotina</taxon>
        <taxon>Leotiomycetes</taxon>
        <taxon>Helotiales</taxon>
        <taxon>Ploettnerulaceae</taxon>
        <taxon>Cadophora</taxon>
    </lineage>
</organism>
<dbReference type="EMBL" id="JAFJYH010000288">
    <property type="protein sequence ID" value="KAG4413954.1"/>
    <property type="molecule type" value="Genomic_DNA"/>
</dbReference>
<protein>
    <recommendedName>
        <fullName evidence="7">NAD(P)-binding protein</fullName>
    </recommendedName>
</protein>
<evidence type="ECO:0000256" key="1">
    <source>
        <dbReference type="ARBA" id="ARBA00006484"/>
    </source>
</evidence>
<proteinExistence type="inferred from homology"/>
<dbReference type="GO" id="GO:0016491">
    <property type="term" value="F:oxidoreductase activity"/>
    <property type="evidence" value="ECO:0007669"/>
    <property type="project" value="UniProtKB-KW"/>
</dbReference>
<reference evidence="5" key="1">
    <citation type="submission" date="2021-02" db="EMBL/GenBank/DDBJ databases">
        <title>Genome sequence Cadophora malorum strain M34.</title>
        <authorList>
            <person name="Stefanovic E."/>
            <person name="Vu D."/>
            <person name="Scully C."/>
            <person name="Dijksterhuis J."/>
            <person name="Roader J."/>
            <person name="Houbraken J."/>
        </authorList>
    </citation>
    <scope>NUCLEOTIDE SEQUENCE</scope>
    <source>
        <strain evidence="5">M34</strain>
    </source>
</reference>
<evidence type="ECO:0000256" key="3">
    <source>
        <dbReference type="ARBA" id="ARBA00023002"/>
    </source>
</evidence>
<name>A0A8H7W7Q1_9HELO</name>
<dbReference type="Proteomes" id="UP000664132">
    <property type="component" value="Unassembled WGS sequence"/>
</dbReference>
<comment type="similarity">
    <text evidence="1 4">Belongs to the short-chain dehydrogenases/reductases (SDR) family.</text>
</comment>
<accession>A0A8H7W7Q1</accession>
<dbReference type="PANTHER" id="PTHR43180">
    <property type="entry name" value="3-OXOACYL-(ACYL-CARRIER-PROTEIN) REDUCTASE (AFU_ORTHOLOGUE AFUA_6G11210)"/>
    <property type="match status" value="1"/>
</dbReference>
<dbReference type="AlphaFoldDB" id="A0A8H7W7Q1"/>
<evidence type="ECO:0008006" key="7">
    <source>
        <dbReference type="Google" id="ProtNLM"/>
    </source>
</evidence>
<sequence>MTTYPTDDLDFGSLRGKTILITGGVTGIGRATVDLAHQYGANLVIGDVLEQEGLQLATELGKRILFRKCDVSKWEDVLELFQTGFTHFGALDIVLANAGVNEIGSLLKDDIDSATGKLLPPPLKTLDVNLVGILYTTKCAIHYFAKMNGKPCQLVLTGSAASFLDTPPLHTYCTSKTGVLGLMRSLRTQLPKNANITVNMVAPWMTSKFNNSLIKRIYV</sequence>
<keyword evidence="6" id="KW-1185">Reference proteome</keyword>
<comment type="caution">
    <text evidence="5">The sequence shown here is derived from an EMBL/GenBank/DDBJ whole genome shotgun (WGS) entry which is preliminary data.</text>
</comment>
<keyword evidence="3" id="KW-0560">Oxidoreductase</keyword>
<dbReference type="PROSITE" id="PS00061">
    <property type="entry name" value="ADH_SHORT"/>
    <property type="match status" value="1"/>
</dbReference>
<evidence type="ECO:0000256" key="2">
    <source>
        <dbReference type="ARBA" id="ARBA00022857"/>
    </source>
</evidence>
<dbReference type="PRINTS" id="PR00081">
    <property type="entry name" value="GDHRDH"/>
</dbReference>
<dbReference type="InterPro" id="IPR020904">
    <property type="entry name" value="Sc_DH/Rdtase_CS"/>
</dbReference>
<dbReference type="InterPro" id="IPR002347">
    <property type="entry name" value="SDR_fam"/>
</dbReference>
<dbReference type="InterPro" id="IPR036291">
    <property type="entry name" value="NAD(P)-bd_dom_sf"/>
</dbReference>
<keyword evidence="2" id="KW-0521">NADP</keyword>
<evidence type="ECO:0000256" key="4">
    <source>
        <dbReference type="RuleBase" id="RU000363"/>
    </source>
</evidence>
<gene>
    <name evidence="5" type="ORF">IFR04_012921</name>
</gene>
<dbReference type="SUPFAM" id="SSF51735">
    <property type="entry name" value="NAD(P)-binding Rossmann-fold domains"/>
    <property type="match status" value="1"/>
</dbReference>
<dbReference type="PANTHER" id="PTHR43180:SF33">
    <property type="entry name" value="15-HYDROXYPROSTAGLANDIN DEHYDROGENASE [NAD(+)]-LIKE"/>
    <property type="match status" value="1"/>
</dbReference>
<dbReference type="Gene3D" id="3.40.50.720">
    <property type="entry name" value="NAD(P)-binding Rossmann-like Domain"/>
    <property type="match status" value="1"/>
</dbReference>
<dbReference type="Pfam" id="PF00106">
    <property type="entry name" value="adh_short"/>
    <property type="match status" value="1"/>
</dbReference>
<evidence type="ECO:0000313" key="5">
    <source>
        <dbReference type="EMBL" id="KAG4413954.1"/>
    </source>
</evidence>